<keyword evidence="3" id="KW-0547">Nucleotide-binding</keyword>
<dbReference type="Pfam" id="PF13732">
    <property type="entry name" value="DrrA1-3_C"/>
    <property type="match status" value="1"/>
</dbReference>
<dbReference type="GO" id="GO:0016887">
    <property type="term" value="F:ATP hydrolysis activity"/>
    <property type="evidence" value="ECO:0007669"/>
    <property type="project" value="InterPro"/>
</dbReference>
<proteinExistence type="inferred from homology"/>
<comment type="caution">
    <text evidence="6">The sequence shown here is derived from an EMBL/GenBank/DDBJ whole genome shotgun (WGS) entry which is preliminary data.</text>
</comment>
<dbReference type="AlphaFoldDB" id="A0A7J3XZ93"/>
<dbReference type="PROSITE" id="PS50893">
    <property type="entry name" value="ABC_TRANSPORTER_2"/>
    <property type="match status" value="1"/>
</dbReference>
<accession>A0A7J3XZ93</accession>
<name>A0A7J3XZ93_9CREN</name>
<keyword evidence="2" id="KW-0813">Transport</keyword>
<feature type="domain" description="ABC transporter" evidence="5">
    <location>
        <begin position="8"/>
        <end position="238"/>
    </location>
</feature>
<dbReference type="PANTHER" id="PTHR42711">
    <property type="entry name" value="ABC TRANSPORTER ATP-BINDING PROTEIN"/>
    <property type="match status" value="1"/>
</dbReference>
<evidence type="ECO:0000256" key="1">
    <source>
        <dbReference type="ARBA" id="ARBA00005417"/>
    </source>
</evidence>
<dbReference type="Gene3D" id="3.40.50.300">
    <property type="entry name" value="P-loop containing nucleotide triphosphate hydrolases"/>
    <property type="match status" value="1"/>
</dbReference>
<dbReference type="SMART" id="SM00382">
    <property type="entry name" value="AAA"/>
    <property type="match status" value="1"/>
</dbReference>
<protein>
    <submittedName>
        <fullName evidence="6">ATP-binding cassette domain-containing protein</fullName>
    </submittedName>
</protein>
<reference evidence="6" key="1">
    <citation type="journal article" date="2020" name="mSystems">
        <title>Genome- and Community-Level Interaction Insights into Carbon Utilization and Element Cycling Functions of Hydrothermarchaeota in Hydrothermal Sediment.</title>
        <authorList>
            <person name="Zhou Z."/>
            <person name="Liu Y."/>
            <person name="Xu W."/>
            <person name="Pan J."/>
            <person name="Luo Z.H."/>
            <person name="Li M."/>
        </authorList>
    </citation>
    <scope>NUCLEOTIDE SEQUENCE [LARGE SCALE GENOMIC DNA]</scope>
    <source>
        <strain evidence="6">SpSt-110</strain>
    </source>
</reference>
<evidence type="ECO:0000313" key="6">
    <source>
        <dbReference type="EMBL" id="HHP67911.1"/>
    </source>
</evidence>
<evidence type="ECO:0000259" key="5">
    <source>
        <dbReference type="PROSITE" id="PS50893"/>
    </source>
</evidence>
<dbReference type="InterPro" id="IPR003593">
    <property type="entry name" value="AAA+_ATPase"/>
</dbReference>
<dbReference type="InterPro" id="IPR025302">
    <property type="entry name" value="DrrA1/2-like_C"/>
</dbReference>
<sequence length="318" mass="35894">MEGGVVAVKVVNFTKRFGNFTAVNGLNLEIYDREIFGFLGPNGSGKTTTLLTIATVYKPTSGDIFVYGHSVTREDYEVRRLVGLAFQDPKALWVDKVQELLEWHARVVGLSRGEAKKVVREVLETLDLWEHRNKYFYQLSGGTRKKLELAKVLIQRPRLAILDEPTAQVDVPTKHKLWDIIKELRDHGSTVIVATNDMFEAEKVCERIGIIYRGRLVAVDTVSGLKDRIPKGDVIEVVTEGDGRRDKAIELLMDLGRVEYQGNTLRIYVEKGEEKALLAADILRSAGIKVKSIMVKEPTLDDVFMYFTGARLVEESQR</sequence>
<dbReference type="SUPFAM" id="SSF52540">
    <property type="entry name" value="P-loop containing nucleoside triphosphate hydrolases"/>
    <property type="match status" value="1"/>
</dbReference>
<comment type="similarity">
    <text evidence="1">Belongs to the ABC transporter superfamily.</text>
</comment>
<organism evidence="6">
    <name type="scientific">Thermogladius calderae</name>
    <dbReference type="NCBI Taxonomy" id="1200300"/>
    <lineage>
        <taxon>Archaea</taxon>
        <taxon>Thermoproteota</taxon>
        <taxon>Thermoprotei</taxon>
        <taxon>Desulfurococcales</taxon>
        <taxon>Desulfurococcaceae</taxon>
        <taxon>Thermogladius</taxon>
    </lineage>
</organism>
<evidence type="ECO:0000256" key="4">
    <source>
        <dbReference type="ARBA" id="ARBA00022840"/>
    </source>
</evidence>
<gene>
    <name evidence="6" type="ORF">ENM60_03875</name>
</gene>
<dbReference type="PANTHER" id="PTHR42711:SF5">
    <property type="entry name" value="ABC TRANSPORTER ATP-BINDING PROTEIN NATA"/>
    <property type="match status" value="1"/>
</dbReference>
<dbReference type="InterPro" id="IPR050763">
    <property type="entry name" value="ABC_transporter_ATP-binding"/>
</dbReference>
<evidence type="ECO:0000256" key="2">
    <source>
        <dbReference type="ARBA" id="ARBA00022448"/>
    </source>
</evidence>
<dbReference type="EMBL" id="DRYK01000055">
    <property type="protein sequence ID" value="HHP67911.1"/>
    <property type="molecule type" value="Genomic_DNA"/>
</dbReference>
<keyword evidence="4 6" id="KW-0067">ATP-binding</keyword>
<dbReference type="InterPro" id="IPR027417">
    <property type="entry name" value="P-loop_NTPase"/>
</dbReference>
<evidence type="ECO:0000256" key="3">
    <source>
        <dbReference type="ARBA" id="ARBA00022741"/>
    </source>
</evidence>
<dbReference type="Pfam" id="PF00005">
    <property type="entry name" value="ABC_tran"/>
    <property type="match status" value="1"/>
</dbReference>
<dbReference type="InterPro" id="IPR003439">
    <property type="entry name" value="ABC_transporter-like_ATP-bd"/>
</dbReference>
<dbReference type="GO" id="GO:0005524">
    <property type="term" value="F:ATP binding"/>
    <property type="evidence" value="ECO:0007669"/>
    <property type="project" value="UniProtKB-KW"/>
</dbReference>